<dbReference type="Proteomes" id="UP000777784">
    <property type="component" value="Unassembled WGS sequence"/>
</dbReference>
<name>A0A948RVG4_UNCEI</name>
<dbReference type="AlphaFoldDB" id="A0A948RVG4"/>
<evidence type="ECO:0000313" key="3">
    <source>
        <dbReference type="Proteomes" id="UP000777784"/>
    </source>
</evidence>
<sequence length="185" mass="20742">MESNEDFWVQYYDGSAWRTIATYVQGAGFANNVFYNKVVSIPAGTYNYPANAKLRFMCDASNNTDDVYIDEIAFRGYSNGKAVQDDHDIVSLKRELVPGKFFFSQNYPNPFKPSTTISFSLPEASSVVIKVFDITGRRVATLADGPYEAGVHNVRWEAKGVSSGIYFCRIQTGAHVATRRMMLLE</sequence>
<dbReference type="EMBL" id="JAHJDP010000066">
    <property type="protein sequence ID" value="MBU2691605.1"/>
    <property type="molecule type" value="Genomic_DNA"/>
</dbReference>
<feature type="domain" description="Secretion system C-terminal sorting" evidence="1">
    <location>
        <begin position="107"/>
        <end position="181"/>
    </location>
</feature>
<reference evidence="2" key="1">
    <citation type="submission" date="2021-05" db="EMBL/GenBank/DDBJ databases">
        <title>Energy efficiency and biological interactions define the core microbiome of deep oligotrophic groundwater.</title>
        <authorList>
            <person name="Mehrshad M."/>
            <person name="Lopez-Fernandez M."/>
            <person name="Bell E."/>
            <person name="Bernier-Latmani R."/>
            <person name="Bertilsson S."/>
            <person name="Dopson M."/>
        </authorList>
    </citation>
    <scope>NUCLEOTIDE SEQUENCE</scope>
    <source>
        <strain evidence="2">Modern_marine.mb.64</strain>
    </source>
</reference>
<evidence type="ECO:0000313" key="2">
    <source>
        <dbReference type="EMBL" id="MBU2691605.1"/>
    </source>
</evidence>
<dbReference type="InterPro" id="IPR026444">
    <property type="entry name" value="Secre_tail"/>
</dbReference>
<dbReference type="Gene3D" id="2.60.40.4070">
    <property type="match status" value="1"/>
</dbReference>
<comment type="caution">
    <text evidence="2">The sequence shown here is derived from an EMBL/GenBank/DDBJ whole genome shotgun (WGS) entry which is preliminary data.</text>
</comment>
<dbReference type="Pfam" id="PF18962">
    <property type="entry name" value="Por_Secre_tail"/>
    <property type="match status" value="1"/>
</dbReference>
<evidence type="ECO:0000259" key="1">
    <source>
        <dbReference type="Pfam" id="PF18962"/>
    </source>
</evidence>
<proteinExistence type="predicted"/>
<dbReference type="NCBIfam" id="TIGR04183">
    <property type="entry name" value="Por_Secre_tail"/>
    <property type="match status" value="1"/>
</dbReference>
<protein>
    <submittedName>
        <fullName evidence="2">T9SS type A sorting domain-containing protein</fullName>
    </submittedName>
</protein>
<gene>
    <name evidence="2" type="ORF">KJ970_11815</name>
</gene>
<organism evidence="2 3">
    <name type="scientific">Eiseniibacteriota bacterium</name>
    <dbReference type="NCBI Taxonomy" id="2212470"/>
    <lineage>
        <taxon>Bacteria</taxon>
        <taxon>Candidatus Eiseniibacteriota</taxon>
    </lineage>
</organism>
<accession>A0A948RVG4</accession>